<keyword evidence="6" id="KW-0548">Nucleotidyltransferase</keyword>
<keyword evidence="7" id="KW-0235">DNA replication</keyword>
<protein>
    <recommendedName>
        <fullName evidence="4">DNA polymerase III subunit alpha</fullName>
        <ecNumber evidence="3">2.7.7.7</ecNumber>
    </recommendedName>
</protein>
<comment type="similarity">
    <text evidence="2">Belongs to the DNA polymerase type-C family. DnaE subfamily.</text>
</comment>
<dbReference type="GO" id="GO:0008408">
    <property type="term" value="F:3'-5' exonuclease activity"/>
    <property type="evidence" value="ECO:0007669"/>
    <property type="project" value="InterPro"/>
</dbReference>
<dbReference type="InterPro" id="IPR004013">
    <property type="entry name" value="PHP_dom"/>
</dbReference>
<dbReference type="InterPro" id="IPR016195">
    <property type="entry name" value="Pol/histidinol_Pase-like"/>
</dbReference>
<evidence type="ECO:0000313" key="12">
    <source>
        <dbReference type="EMBL" id="OKL38325.1"/>
    </source>
</evidence>
<evidence type="ECO:0000259" key="11">
    <source>
        <dbReference type="SMART" id="SM00481"/>
    </source>
</evidence>
<dbReference type="NCBIfam" id="NF004226">
    <property type="entry name" value="PRK05673.1"/>
    <property type="match status" value="1"/>
</dbReference>
<evidence type="ECO:0000256" key="7">
    <source>
        <dbReference type="ARBA" id="ARBA00022705"/>
    </source>
</evidence>
<evidence type="ECO:0000256" key="4">
    <source>
        <dbReference type="ARBA" id="ARBA00019114"/>
    </source>
</evidence>
<reference evidence="12 13" key="1">
    <citation type="submission" date="2016-12" db="EMBL/GenBank/DDBJ databases">
        <title>Domibacillus sp. SAOS 44 whole genome sequencing.</title>
        <authorList>
            <person name="Verma A."/>
            <person name="Krishnamurthi S."/>
        </authorList>
    </citation>
    <scope>NUCLEOTIDE SEQUENCE [LARGE SCALE GENOMIC DNA]</scope>
    <source>
        <strain evidence="12 13">SAOS 44</strain>
    </source>
</reference>
<name>A0A1Q5P7S6_9BACI</name>
<evidence type="ECO:0000256" key="10">
    <source>
        <dbReference type="ARBA" id="ARBA00049244"/>
    </source>
</evidence>
<proteinExistence type="inferred from homology"/>
<dbReference type="EMBL" id="MRWQ01000001">
    <property type="protein sequence ID" value="OKL38325.1"/>
    <property type="molecule type" value="Genomic_DNA"/>
</dbReference>
<comment type="function">
    <text evidence="9">DNA polymerase III is a complex, multichain enzyme responsible for most of the replicative synthesis in bacteria. This DNA polymerase also exhibits 3' to 5' exonuclease activity. The alpha chain is the DNA polymerase.</text>
</comment>
<organism evidence="12 13">
    <name type="scientific">Domibacillus mangrovi</name>
    <dbReference type="NCBI Taxonomy" id="1714354"/>
    <lineage>
        <taxon>Bacteria</taxon>
        <taxon>Bacillati</taxon>
        <taxon>Bacillota</taxon>
        <taxon>Bacilli</taxon>
        <taxon>Bacillales</taxon>
        <taxon>Bacillaceae</taxon>
        <taxon>Domibacillus</taxon>
    </lineage>
</organism>
<dbReference type="InterPro" id="IPR040982">
    <property type="entry name" value="DNA_pol3_finger"/>
</dbReference>
<comment type="subcellular location">
    <subcellularLocation>
        <location evidence="1">Cytoplasm</location>
    </subcellularLocation>
</comment>
<dbReference type="GO" id="GO:0003676">
    <property type="term" value="F:nucleic acid binding"/>
    <property type="evidence" value="ECO:0007669"/>
    <property type="project" value="InterPro"/>
</dbReference>
<sequence length="1085" mass="120720">MFIHLETETAFSFRSSTLMPESLVKKAQQSGCSAVALTDYNTLHAVIPFYKACLTSGVKPILGLKAVIQSKSRSGQSYPLLLYAKNEKGFSQLVKISSAIQTKAKDGLPLKWLEAYADGLIAVLPGMDGEVTEDAAVYFNELFEHFYIGIRGYTSEQRVREIAIAFGIPLVAIGNVQYAEKTGAFASRCLQAIRDNRLLEIEDEITEPVHAFASINEIKKKFRDNPEAIKNTEEIARLCEVKLSFDERLIPSYPLANGETADSRLQKLCLQGLKQRDDVYMNRIKYELSVISKMRFSDYFLIVHDFMSYAKKQGILTGPGRGSAAGSLVAYALGITTVDPIEFGLLFERFLNPERVTMPDIDIDFPDNRRDDVIRYIVGKYGALHAAKIVTFGTLSAKAVMRDVARIFGFETAELSRLSKLIPSASGTKLSDTDLTDWINESPVHERIYRTSLLLEGLPRHTSTHAAGMIISEEPLTNQVPIMDGHDGVYLTQYAMDALESIGLLKIDLLGLRNLTTIERIQSSIKRATGKLVDFNSLPLDDELVFELLGKGKTAGIFQFESDGMKNALMQLKPDRFEDMVAVNALYRPGPMSQISVYIKRRYGAEQVNYMHPVLEPILKPTYGIIVYQEQVIQIAVELAGFTPGEADMLRRAVSKKKKETLEKERGHFINGARQKGIGENIASTVYDFIVHFADYGFNRSHAVAYSMIAYWLAWLKAHYPAHFLAELLQSSVGNEDKFRQYMAEAAEYLIPFLAPSVNKSGYSFQTAKEGIRFGLIPLKGIGQSAAKAIIDARRNEPFKDLFDFCLRVPLQIINRNVITSLIVSGAMDEFGKDRAVLLASMDAALEHAALLNPDEGSLFEGLGLSFKPKYTEADEMPVDVKLEKEKDVLGVYISDHPIARSRPSLTAAGAVPLISLSISRHVQAGGLIGAIREIRTKNGDKMAFINVMDETGERDAVLFPEVYRKYATTIEKGAAVFITGSAEERNHAVQLVVQMIQPLNEGLNQVLEERLTLYIKVPEGPGTDQLAERVYELLLDSPGRTSVVIHYERTKETVRLGKKYFVSPGENLVHALSKECGTENVVLK</sequence>
<dbReference type="InterPro" id="IPR041931">
    <property type="entry name" value="DNA_pol3_alpha_thumb_dom"/>
</dbReference>
<dbReference type="Pfam" id="PF07733">
    <property type="entry name" value="DNA_pol3_alpha"/>
    <property type="match status" value="1"/>
</dbReference>
<dbReference type="InterPro" id="IPR004805">
    <property type="entry name" value="DnaE2/DnaE/PolC"/>
</dbReference>
<evidence type="ECO:0000256" key="6">
    <source>
        <dbReference type="ARBA" id="ARBA00022695"/>
    </source>
</evidence>
<keyword evidence="13" id="KW-1185">Reference proteome</keyword>
<dbReference type="EC" id="2.7.7.7" evidence="3"/>
<dbReference type="STRING" id="1714354.BLL40_02600"/>
<dbReference type="Gene3D" id="1.10.10.1600">
    <property type="entry name" value="Bacterial DNA polymerase III alpha subunit, thumb domain"/>
    <property type="match status" value="1"/>
</dbReference>
<evidence type="ECO:0000256" key="8">
    <source>
        <dbReference type="ARBA" id="ARBA00022932"/>
    </source>
</evidence>
<dbReference type="Pfam" id="PF17657">
    <property type="entry name" value="DNA_pol3_finger"/>
    <property type="match status" value="1"/>
</dbReference>
<dbReference type="Gene3D" id="3.20.20.140">
    <property type="entry name" value="Metal-dependent hydrolases"/>
    <property type="match status" value="1"/>
</dbReference>
<evidence type="ECO:0000313" key="13">
    <source>
        <dbReference type="Proteomes" id="UP000186524"/>
    </source>
</evidence>
<dbReference type="SUPFAM" id="SSF160975">
    <property type="entry name" value="AF1531-like"/>
    <property type="match status" value="1"/>
</dbReference>
<dbReference type="SUPFAM" id="SSF89550">
    <property type="entry name" value="PHP domain-like"/>
    <property type="match status" value="1"/>
</dbReference>
<dbReference type="Pfam" id="PF14579">
    <property type="entry name" value="HHH_6"/>
    <property type="match status" value="1"/>
</dbReference>
<dbReference type="Proteomes" id="UP000186524">
    <property type="component" value="Unassembled WGS sequence"/>
</dbReference>
<dbReference type="GO" id="GO:0003887">
    <property type="term" value="F:DNA-directed DNA polymerase activity"/>
    <property type="evidence" value="ECO:0007669"/>
    <property type="project" value="UniProtKB-KW"/>
</dbReference>
<keyword evidence="5" id="KW-0808">Transferase</keyword>
<comment type="caution">
    <text evidence="12">The sequence shown here is derived from an EMBL/GenBank/DDBJ whole genome shotgun (WGS) entry which is preliminary data.</text>
</comment>
<gene>
    <name evidence="12" type="ORF">BLL40_02600</name>
</gene>
<dbReference type="NCBIfam" id="TIGR00594">
    <property type="entry name" value="polc"/>
    <property type="match status" value="1"/>
</dbReference>
<feature type="domain" description="Polymerase/histidinol phosphatase N-terminal" evidence="11">
    <location>
        <begin position="3"/>
        <end position="70"/>
    </location>
</feature>
<dbReference type="CDD" id="cd04485">
    <property type="entry name" value="DnaE_OBF"/>
    <property type="match status" value="1"/>
</dbReference>
<evidence type="ECO:0000256" key="5">
    <source>
        <dbReference type="ARBA" id="ARBA00022679"/>
    </source>
</evidence>
<dbReference type="Pfam" id="PF01336">
    <property type="entry name" value="tRNA_anti-codon"/>
    <property type="match status" value="1"/>
</dbReference>
<dbReference type="Gene3D" id="1.10.150.870">
    <property type="match status" value="1"/>
</dbReference>
<dbReference type="OrthoDB" id="9803237at2"/>
<dbReference type="InterPro" id="IPR003141">
    <property type="entry name" value="Pol/His_phosphatase_N"/>
</dbReference>
<dbReference type="RefSeq" id="WP_073710325.1">
    <property type="nucleotide sequence ID" value="NZ_MRWQ01000001.1"/>
</dbReference>
<keyword evidence="8" id="KW-0239">DNA-directed DNA polymerase</keyword>
<dbReference type="PANTHER" id="PTHR32294:SF0">
    <property type="entry name" value="DNA POLYMERASE III SUBUNIT ALPHA"/>
    <property type="match status" value="1"/>
</dbReference>
<dbReference type="AlphaFoldDB" id="A0A1Q5P7S6"/>
<dbReference type="InterPro" id="IPR004365">
    <property type="entry name" value="NA-bd_OB_tRNA"/>
</dbReference>
<dbReference type="InterPro" id="IPR011708">
    <property type="entry name" value="DNA_pol3_alpha_NTPase_dom"/>
</dbReference>
<dbReference type="SMART" id="SM00481">
    <property type="entry name" value="POLIIIAc"/>
    <property type="match status" value="1"/>
</dbReference>
<dbReference type="GO" id="GO:0005737">
    <property type="term" value="C:cytoplasm"/>
    <property type="evidence" value="ECO:0007669"/>
    <property type="project" value="UniProtKB-SubCell"/>
</dbReference>
<evidence type="ECO:0000256" key="3">
    <source>
        <dbReference type="ARBA" id="ARBA00012417"/>
    </source>
</evidence>
<comment type="catalytic activity">
    <reaction evidence="10">
        <text>DNA(n) + a 2'-deoxyribonucleoside 5'-triphosphate = DNA(n+1) + diphosphate</text>
        <dbReference type="Rhea" id="RHEA:22508"/>
        <dbReference type="Rhea" id="RHEA-COMP:17339"/>
        <dbReference type="Rhea" id="RHEA-COMP:17340"/>
        <dbReference type="ChEBI" id="CHEBI:33019"/>
        <dbReference type="ChEBI" id="CHEBI:61560"/>
        <dbReference type="ChEBI" id="CHEBI:173112"/>
        <dbReference type="EC" id="2.7.7.7"/>
    </reaction>
</comment>
<dbReference type="PANTHER" id="PTHR32294">
    <property type="entry name" value="DNA POLYMERASE III SUBUNIT ALPHA"/>
    <property type="match status" value="1"/>
</dbReference>
<accession>A0A1Q5P7S6</accession>
<dbReference type="InterPro" id="IPR029460">
    <property type="entry name" value="DNAPol_HHH"/>
</dbReference>
<evidence type="ECO:0000256" key="1">
    <source>
        <dbReference type="ARBA" id="ARBA00004496"/>
    </source>
</evidence>
<dbReference type="GO" id="GO:0006260">
    <property type="term" value="P:DNA replication"/>
    <property type="evidence" value="ECO:0007669"/>
    <property type="project" value="UniProtKB-KW"/>
</dbReference>
<evidence type="ECO:0000256" key="9">
    <source>
        <dbReference type="ARBA" id="ARBA00025611"/>
    </source>
</evidence>
<evidence type="ECO:0000256" key="2">
    <source>
        <dbReference type="ARBA" id="ARBA00009496"/>
    </source>
</evidence>
<dbReference type="Pfam" id="PF02811">
    <property type="entry name" value="PHP"/>
    <property type="match status" value="1"/>
</dbReference>